<dbReference type="AlphaFoldDB" id="A0A2N9PC07"/>
<organism evidence="1 2">
    <name type="scientific">Flavobacterium columnare</name>
    <dbReference type="NCBI Taxonomy" id="996"/>
    <lineage>
        <taxon>Bacteria</taxon>
        <taxon>Pseudomonadati</taxon>
        <taxon>Bacteroidota</taxon>
        <taxon>Flavobacteriia</taxon>
        <taxon>Flavobacteriales</taxon>
        <taxon>Flavobacteriaceae</taxon>
        <taxon>Flavobacterium</taxon>
    </lineage>
</organism>
<accession>A0A2N9PC07</accession>
<dbReference type="Proteomes" id="UP000238180">
    <property type="component" value="Unassembled WGS sequence"/>
</dbReference>
<gene>
    <name evidence="1" type="ORF">FLACOL_01902</name>
</gene>
<sequence length="73" mass="8555">MNYAHLKLVLKDAFFTNVLKITNNYLSSLFFRKSCCNSKKNNSKKYGSLRSDLINLPFKYKEIIALQNNTFIK</sequence>
<dbReference type="EMBL" id="OLKH01000103">
    <property type="protein sequence ID" value="SPE77892.1"/>
    <property type="molecule type" value="Genomic_DNA"/>
</dbReference>
<proteinExistence type="predicted"/>
<protein>
    <submittedName>
        <fullName evidence="1">Uncharacterized protein</fullName>
    </submittedName>
</protein>
<evidence type="ECO:0000313" key="1">
    <source>
        <dbReference type="EMBL" id="SPE77892.1"/>
    </source>
</evidence>
<reference evidence="1 2" key="1">
    <citation type="submission" date="2018-02" db="EMBL/GenBank/DDBJ databases">
        <authorList>
            <person name="Cohen D.B."/>
            <person name="Kent A.D."/>
        </authorList>
    </citation>
    <scope>NUCLEOTIDE SEQUENCE [LARGE SCALE GENOMIC DNA]</scope>
    <source>
        <strain evidence="1">CIP109753</strain>
    </source>
</reference>
<evidence type="ECO:0000313" key="2">
    <source>
        <dbReference type="Proteomes" id="UP000238180"/>
    </source>
</evidence>
<name>A0A2N9PC07_9FLAO</name>